<proteinExistence type="predicted"/>
<evidence type="ECO:0000313" key="2">
    <source>
        <dbReference type="EMBL" id="MBD4336717.1"/>
    </source>
</evidence>
<organism evidence="2 3">
    <name type="scientific">Xanthomonas citri pv. citri</name>
    <dbReference type="NCBI Taxonomy" id="611301"/>
    <lineage>
        <taxon>Bacteria</taxon>
        <taxon>Pseudomonadati</taxon>
        <taxon>Pseudomonadota</taxon>
        <taxon>Gammaproteobacteria</taxon>
        <taxon>Lysobacterales</taxon>
        <taxon>Lysobacteraceae</taxon>
        <taxon>Xanthomonas</taxon>
    </lineage>
</organism>
<dbReference type="RefSeq" id="WP_003488542.1">
    <property type="nucleotide sequence ID" value="NZ_CAVLHM010000044.1"/>
</dbReference>
<dbReference type="Proteomes" id="UP000653002">
    <property type="component" value="Unassembled WGS sequence"/>
</dbReference>
<comment type="caution">
    <text evidence="2">The sequence shown here is derived from an EMBL/GenBank/DDBJ whole genome shotgun (WGS) entry which is preliminary data.</text>
</comment>
<dbReference type="AlphaFoldDB" id="A0A7U2LTL5"/>
<dbReference type="EMBL" id="JAABFR010000945">
    <property type="protein sequence ID" value="MBD4336717.1"/>
    <property type="molecule type" value="Genomic_DNA"/>
</dbReference>
<evidence type="ECO:0000256" key="1">
    <source>
        <dbReference type="SAM" id="MobiDB-lite"/>
    </source>
</evidence>
<sequence length="108" mass="11481">MEDSSRQERNAVVRSDQTTAESACSHDSAEAAHAAEDLIEEQRTGSGDQIKGGIRGCAPAHASLRVKATRAAARRSAADQTEACFGHGLHFGELKTVFRQCVTVAVVE</sequence>
<dbReference type="GeneID" id="66913542"/>
<gene>
    <name evidence="2" type="ORF">GUH15_11750</name>
</gene>
<reference evidence="2" key="1">
    <citation type="submission" date="2020-01" db="EMBL/GenBank/DDBJ databases">
        <authorList>
            <person name="Richard D."/>
        </authorList>
    </citation>
    <scope>NUCLEOTIDE SEQUENCE</scope>
    <source>
        <strain evidence="2">JP541</strain>
    </source>
</reference>
<feature type="compositionally biased region" description="Basic and acidic residues" evidence="1">
    <location>
        <begin position="1"/>
        <end position="11"/>
    </location>
</feature>
<evidence type="ECO:0000313" key="3">
    <source>
        <dbReference type="Proteomes" id="UP000653002"/>
    </source>
</evidence>
<protein>
    <submittedName>
        <fullName evidence="2">Uncharacterized protein</fullName>
    </submittedName>
</protein>
<name>A0A7U2LTL5_XANCI</name>
<feature type="region of interest" description="Disordered" evidence="1">
    <location>
        <begin position="1"/>
        <end position="54"/>
    </location>
</feature>
<accession>A0A7U2LTL5</accession>
<feature type="compositionally biased region" description="Basic and acidic residues" evidence="1">
    <location>
        <begin position="27"/>
        <end position="43"/>
    </location>
</feature>